<reference evidence="1" key="2">
    <citation type="submission" date="2021-04" db="EMBL/GenBank/DDBJ databases">
        <title>Isolation and characterization of a novel species of the genus Sulfurimonas.</title>
        <authorList>
            <person name="Fukui M."/>
        </authorList>
    </citation>
    <scope>NUCLEOTIDE SEQUENCE</scope>
    <source>
        <strain evidence="1">H1576</strain>
    </source>
</reference>
<dbReference type="Proteomes" id="UP000671852">
    <property type="component" value="Chromosome"/>
</dbReference>
<evidence type="ECO:0000313" key="1">
    <source>
        <dbReference type="EMBL" id="QSZ43020.1"/>
    </source>
</evidence>
<name>A0A975B2Q2_9BACT</name>
<evidence type="ECO:0000313" key="2">
    <source>
        <dbReference type="Proteomes" id="UP000671852"/>
    </source>
</evidence>
<accession>A0A975B2Q2</accession>
<proteinExistence type="predicted"/>
<dbReference type="EMBL" id="CP046072">
    <property type="protein sequence ID" value="QSZ43020.1"/>
    <property type="molecule type" value="Genomic_DNA"/>
</dbReference>
<organism evidence="1 2">
    <name type="scientific">Sulfurimonas aquatica</name>
    <dbReference type="NCBI Taxonomy" id="2672570"/>
    <lineage>
        <taxon>Bacteria</taxon>
        <taxon>Pseudomonadati</taxon>
        <taxon>Campylobacterota</taxon>
        <taxon>Epsilonproteobacteria</taxon>
        <taxon>Campylobacterales</taxon>
        <taxon>Sulfurimonadaceae</taxon>
        <taxon>Sulfurimonas</taxon>
    </lineage>
</organism>
<reference evidence="1" key="1">
    <citation type="submission" date="2019-11" db="EMBL/GenBank/DDBJ databases">
        <authorList>
            <person name="Kojima H."/>
        </authorList>
    </citation>
    <scope>NUCLEOTIDE SEQUENCE</scope>
    <source>
        <strain evidence="1">H1576</strain>
    </source>
</reference>
<dbReference type="AlphaFoldDB" id="A0A975B2Q2"/>
<dbReference type="RefSeq" id="WP_207561834.1">
    <property type="nucleotide sequence ID" value="NZ_CP046072.1"/>
</dbReference>
<dbReference type="KEGG" id="saqt:GJV85_13195"/>
<sequence>MKPLSKNEIPSFLERFGNFKDAEFRSLEVLSASQIKLTFALQDKARAFDWITLELEFSSIEDARLLDNNKLSFVDMGDGCSLIHDDEKFAFGIGECYNISIIKNSTCYLVSNNLKYQEGLF</sequence>
<protein>
    <submittedName>
        <fullName evidence="1">Uncharacterized protein</fullName>
    </submittedName>
</protein>
<gene>
    <name evidence="1" type="ORF">GJV85_13195</name>
</gene>
<keyword evidence="2" id="KW-1185">Reference proteome</keyword>